<reference evidence="4 5" key="1">
    <citation type="journal article" date="2017" name="G3 (Bethesda)">
        <title>First Draft Genome Sequence of the Pathogenic Fungus Lomentospora prolificans (Formerly Scedosporium prolificans).</title>
        <authorList>
            <person name="Luo R."/>
            <person name="Zimin A."/>
            <person name="Workman R."/>
            <person name="Fan Y."/>
            <person name="Pertea G."/>
            <person name="Grossman N."/>
            <person name="Wear M.P."/>
            <person name="Jia B."/>
            <person name="Miller H."/>
            <person name="Casadevall A."/>
            <person name="Timp W."/>
            <person name="Zhang S.X."/>
            <person name="Salzberg S.L."/>
        </authorList>
    </citation>
    <scope>NUCLEOTIDE SEQUENCE [LARGE SCALE GENOMIC DNA]</scope>
    <source>
        <strain evidence="4 5">JHH-5317</strain>
    </source>
</reference>
<comment type="similarity">
    <text evidence="1">Belongs to the zinc-containing alcohol dehydrogenase family.</text>
</comment>
<sequence length="375" mass="40952">MANILPTHKAVVMPGPRQPLAVLDVPTVPPSADEVLVRVDWVGSTPLDLHQADGGLGTVPNQIPGDTVAGTVVQVGSAVARLSVGDRVISFAHEEPHHKAQQEYVTLPTYRVSKLPDNISLQEGATVSSSLVTVFHSITHSLGLPLPWPVPDGWTPKFADSPILIWGAASSVGIFAVQVLKHWGYKRILAVASSKHHAWLRELGATATFDYRASDVVERILATEEKKPTGPRIPFIYDCIGSLWNSIEPIRQVAEVGTRVAILLPVIVRDASETDAPIYELDVSVCHPDKWAGGNGVSLHGVRTHFYAQNEFFKEHLQPEIVPALLEQGIVRPLKQRVVHGDTLLERAQTALDLLRKREPSGERLVWRVSDGSNV</sequence>
<dbReference type="InterPro" id="IPR020843">
    <property type="entry name" value="ER"/>
</dbReference>
<dbReference type="InterPro" id="IPR013149">
    <property type="entry name" value="ADH-like_C"/>
</dbReference>
<comment type="caution">
    <text evidence="4">The sequence shown here is derived from an EMBL/GenBank/DDBJ whole genome shotgun (WGS) entry which is preliminary data.</text>
</comment>
<dbReference type="GO" id="GO:0016651">
    <property type="term" value="F:oxidoreductase activity, acting on NAD(P)H"/>
    <property type="evidence" value="ECO:0007669"/>
    <property type="project" value="InterPro"/>
</dbReference>
<dbReference type="Pfam" id="PF00107">
    <property type="entry name" value="ADH_zinc_N"/>
    <property type="match status" value="1"/>
</dbReference>
<dbReference type="VEuPathDB" id="FungiDB:jhhlp_007441"/>
<keyword evidence="2" id="KW-0560">Oxidoreductase</keyword>
<organism evidence="4 5">
    <name type="scientific">Lomentospora prolificans</name>
    <dbReference type="NCBI Taxonomy" id="41688"/>
    <lineage>
        <taxon>Eukaryota</taxon>
        <taxon>Fungi</taxon>
        <taxon>Dikarya</taxon>
        <taxon>Ascomycota</taxon>
        <taxon>Pezizomycotina</taxon>
        <taxon>Sordariomycetes</taxon>
        <taxon>Hypocreomycetidae</taxon>
        <taxon>Microascales</taxon>
        <taxon>Microascaceae</taxon>
        <taxon>Lomentospora</taxon>
    </lineage>
</organism>
<dbReference type="Gene3D" id="3.40.50.720">
    <property type="entry name" value="NAD(P)-binding Rossmann-like Domain"/>
    <property type="match status" value="1"/>
</dbReference>
<dbReference type="AlphaFoldDB" id="A0A2N3N118"/>
<dbReference type="PANTHER" id="PTHR45348:SF3">
    <property type="entry name" value="ENOYL REDUCTASE (ER) DOMAIN-CONTAINING PROTEIN"/>
    <property type="match status" value="1"/>
</dbReference>
<protein>
    <recommendedName>
        <fullName evidence="3">Enoyl reductase (ER) domain-containing protein</fullName>
    </recommendedName>
</protein>
<dbReference type="STRING" id="41688.A0A2N3N118"/>
<gene>
    <name evidence="4" type="ORF">jhhlp_007441</name>
</gene>
<accession>A0A2N3N118</accession>
<dbReference type="InterPro" id="IPR013154">
    <property type="entry name" value="ADH-like_N"/>
</dbReference>
<dbReference type="CDD" id="cd08249">
    <property type="entry name" value="enoyl_reductase_like"/>
    <property type="match status" value="1"/>
</dbReference>
<dbReference type="PANTHER" id="PTHR45348">
    <property type="entry name" value="HYPOTHETICAL OXIDOREDUCTASE (EUROFUNG)"/>
    <property type="match status" value="1"/>
</dbReference>
<evidence type="ECO:0000259" key="3">
    <source>
        <dbReference type="SMART" id="SM00829"/>
    </source>
</evidence>
<dbReference type="SUPFAM" id="SSF50129">
    <property type="entry name" value="GroES-like"/>
    <property type="match status" value="1"/>
</dbReference>
<dbReference type="OrthoDB" id="9992527at2759"/>
<evidence type="ECO:0000256" key="1">
    <source>
        <dbReference type="ARBA" id="ARBA00008072"/>
    </source>
</evidence>
<dbReference type="SUPFAM" id="SSF51735">
    <property type="entry name" value="NAD(P)-binding Rossmann-fold domains"/>
    <property type="match status" value="1"/>
</dbReference>
<dbReference type="InParanoid" id="A0A2N3N118"/>
<dbReference type="Pfam" id="PF08240">
    <property type="entry name" value="ADH_N"/>
    <property type="match status" value="1"/>
</dbReference>
<dbReference type="SMART" id="SM00829">
    <property type="entry name" value="PKS_ER"/>
    <property type="match status" value="1"/>
</dbReference>
<dbReference type="Proteomes" id="UP000233524">
    <property type="component" value="Unassembled WGS sequence"/>
</dbReference>
<proteinExistence type="inferred from homology"/>
<keyword evidence="5" id="KW-1185">Reference proteome</keyword>
<dbReference type="EMBL" id="NLAX01001036">
    <property type="protein sequence ID" value="PKS06124.1"/>
    <property type="molecule type" value="Genomic_DNA"/>
</dbReference>
<feature type="domain" description="Enoyl reductase (ER)" evidence="3">
    <location>
        <begin position="15"/>
        <end position="366"/>
    </location>
</feature>
<dbReference type="InterPro" id="IPR047122">
    <property type="entry name" value="Trans-enoyl_RdTase-like"/>
</dbReference>
<evidence type="ECO:0000256" key="2">
    <source>
        <dbReference type="ARBA" id="ARBA00023002"/>
    </source>
</evidence>
<dbReference type="InterPro" id="IPR036291">
    <property type="entry name" value="NAD(P)-bd_dom_sf"/>
</dbReference>
<dbReference type="InterPro" id="IPR011032">
    <property type="entry name" value="GroES-like_sf"/>
</dbReference>
<name>A0A2N3N118_9PEZI</name>
<evidence type="ECO:0000313" key="5">
    <source>
        <dbReference type="Proteomes" id="UP000233524"/>
    </source>
</evidence>
<dbReference type="Gene3D" id="3.90.180.10">
    <property type="entry name" value="Medium-chain alcohol dehydrogenases, catalytic domain"/>
    <property type="match status" value="1"/>
</dbReference>
<evidence type="ECO:0000313" key="4">
    <source>
        <dbReference type="EMBL" id="PKS06124.1"/>
    </source>
</evidence>